<evidence type="ECO:0000313" key="1">
    <source>
        <dbReference type="EMBL" id="BDP42413.1"/>
    </source>
</evidence>
<gene>
    <name evidence="1" type="ORF">DAETH_23820</name>
</gene>
<evidence type="ECO:0000313" key="2">
    <source>
        <dbReference type="Proteomes" id="UP001064971"/>
    </source>
</evidence>
<sequence>MMLDADTAGLLLRLSRSEGAADALTLHLLRESQGRLAGVVRGLSGECRDYFEELGDLVLLALEHARAGLL</sequence>
<protein>
    <submittedName>
        <fullName evidence="1">Uncharacterized protein</fullName>
    </submittedName>
</protein>
<organism evidence="1 2">
    <name type="scientific">Deinococcus aetherius</name>
    <dbReference type="NCBI Taxonomy" id="200252"/>
    <lineage>
        <taxon>Bacteria</taxon>
        <taxon>Thermotogati</taxon>
        <taxon>Deinococcota</taxon>
        <taxon>Deinococci</taxon>
        <taxon>Deinococcales</taxon>
        <taxon>Deinococcaceae</taxon>
        <taxon>Deinococcus</taxon>
    </lineage>
</organism>
<reference evidence="1" key="1">
    <citation type="submission" date="2022-07" db="EMBL/GenBank/DDBJ databases">
        <title>Complete Genome Sequence of the Radioresistant Bacterium Deinococcus aetherius ST0316, Isolated from the Air Dust collected in Lower Stratosphere above Japan.</title>
        <authorList>
            <person name="Satoh K."/>
            <person name="Hagiwara K."/>
            <person name="Katsumata K."/>
            <person name="Kubo A."/>
            <person name="Yokobori S."/>
            <person name="Yamagishi A."/>
            <person name="Oono Y."/>
            <person name="Narumi I."/>
        </authorList>
    </citation>
    <scope>NUCLEOTIDE SEQUENCE</scope>
    <source>
        <strain evidence="1">ST0316</strain>
    </source>
</reference>
<dbReference type="EMBL" id="AP026560">
    <property type="protein sequence ID" value="BDP42413.1"/>
    <property type="molecule type" value="Genomic_DNA"/>
</dbReference>
<accession>A0ABM8AF32</accession>
<dbReference type="Proteomes" id="UP001064971">
    <property type="component" value="Chromosome"/>
</dbReference>
<proteinExistence type="predicted"/>
<name>A0ABM8AF32_9DEIO</name>
<keyword evidence="2" id="KW-1185">Reference proteome</keyword>